<proteinExistence type="predicted"/>
<keyword evidence="2" id="KW-1185">Reference proteome</keyword>
<gene>
    <name evidence="1" type="ordered locus">TP02_0175</name>
</gene>
<sequence>MKTPRRKHYKSTKYSSDPV</sequence>
<dbReference type="EMBL" id="AAGK01000002">
    <property type="protein sequence ID" value="EAN32456.1"/>
    <property type="molecule type" value="Genomic_DNA"/>
</dbReference>
<dbReference type="AlphaFoldDB" id="Q4N5W7"/>
<protein>
    <submittedName>
        <fullName evidence="1">Uncharacterized protein</fullName>
    </submittedName>
</protein>
<accession>Q4N5W7</accession>
<evidence type="ECO:0000313" key="1">
    <source>
        <dbReference type="EMBL" id="EAN32456.1"/>
    </source>
</evidence>
<dbReference type="Proteomes" id="UP000001949">
    <property type="component" value="Unassembled WGS sequence"/>
</dbReference>
<comment type="caution">
    <text evidence="1">The sequence shown here is derived from an EMBL/GenBank/DDBJ whole genome shotgun (WGS) entry which is preliminary data.</text>
</comment>
<evidence type="ECO:0000313" key="2">
    <source>
        <dbReference type="Proteomes" id="UP000001949"/>
    </source>
</evidence>
<dbReference type="InParanoid" id="Q4N5W7"/>
<reference evidence="1 2" key="1">
    <citation type="journal article" date="2005" name="Science">
        <title>Genome sequence of Theileria parva, a bovine pathogen that transforms lymphocytes.</title>
        <authorList>
            <person name="Gardner M.J."/>
            <person name="Bishop R."/>
            <person name="Shah T."/>
            <person name="de Villiers E.P."/>
            <person name="Carlton J.M."/>
            <person name="Hall N."/>
            <person name="Ren Q."/>
            <person name="Paulsen I.T."/>
            <person name="Pain A."/>
            <person name="Berriman M."/>
            <person name="Wilson R.J.M."/>
            <person name="Sato S."/>
            <person name="Ralph S.A."/>
            <person name="Mann D.J."/>
            <person name="Xiong Z."/>
            <person name="Shallom S.J."/>
            <person name="Weidman J."/>
            <person name="Jiang L."/>
            <person name="Lynn J."/>
            <person name="Weaver B."/>
            <person name="Shoaibi A."/>
            <person name="Domingo A.R."/>
            <person name="Wasawo D."/>
            <person name="Crabtree J."/>
            <person name="Wortman J.R."/>
            <person name="Haas B."/>
            <person name="Angiuoli S.V."/>
            <person name="Creasy T.H."/>
            <person name="Lu C."/>
            <person name="Suh B."/>
            <person name="Silva J.C."/>
            <person name="Utterback T.R."/>
            <person name="Feldblyum T.V."/>
            <person name="Pertea M."/>
            <person name="Allen J."/>
            <person name="Nierman W.C."/>
            <person name="Taracha E.L.N."/>
            <person name="Salzberg S.L."/>
            <person name="White O.R."/>
            <person name="Fitzhugh H.A."/>
            <person name="Morzaria S."/>
            <person name="Venter J.C."/>
            <person name="Fraser C.M."/>
            <person name="Nene V."/>
        </authorList>
    </citation>
    <scope>NUCLEOTIDE SEQUENCE [LARGE SCALE GENOMIC DNA]</scope>
    <source>
        <strain evidence="1 2">Muguga</strain>
    </source>
</reference>
<organism evidence="1 2">
    <name type="scientific">Theileria parva</name>
    <name type="common">East coast fever infection agent</name>
    <dbReference type="NCBI Taxonomy" id="5875"/>
    <lineage>
        <taxon>Eukaryota</taxon>
        <taxon>Sar</taxon>
        <taxon>Alveolata</taxon>
        <taxon>Apicomplexa</taxon>
        <taxon>Aconoidasida</taxon>
        <taxon>Piroplasmida</taxon>
        <taxon>Theileriidae</taxon>
        <taxon>Theileria</taxon>
    </lineage>
</organism>
<name>Q4N5W7_THEPA</name>